<evidence type="ECO:0000313" key="4">
    <source>
        <dbReference type="Proteomes" id="UP000013909"/>
    </source>
</evidence>
<proteinExistence type="predicted"/>
<reference evidence="3 4" key="1">
    <citation type="submission" date="2013-02" db="EMBL/GenBank/DDBJ databases">
        <title>A novel strain isolated from Lonar lake, Maharashtra, India.</title>
        <authorList>
            <person name="Singh A."/>
        </authorList>
    </citation>
    <scope>NUCLEOTIDE SEQUENCE [LARGE SCALE GENOMIC DNA]</scope>
    <source>
        <strain evidence="3 4">AK24</strain>
    </source>
</reference>
<keyword evidence="1" id="KW-0732">Signal</keyword>
<evidence type="ECO:0000259" key="2">
    <source>
        <dbReference type="Pfam" id="PF19573"/>
    </source>
</evidence>
<feature type="signal peptide" evidence="1">
    <location>
        <begin position="1"/>
        <end position="24"/>
    </location>
</feature>
<dbReference type="STRING" id="1232681.ADIS_4510"/>
<dbReference type="PATRIC" id="fig|1288963.3.peg.4499"/>
<dbReference type="Pfam" id="PF19573">
    <property type="entry name" value="DUF6089"/>
    <property type="match status" value="1"/>
</dbReference>
<protein>
    <recommendedName>
        <fullName evidence="2">DUF6089 domain-containing protein</fullName>
    </recommendedName>
</protein>
<evidence type="ECO:0000313" key="3">
    <source>
        <dbReference type="EMBL" id="EON75021.1"/>
    </source>
</evidence>
<dbReference type="EMBL" id="AQHR01000112">
    <property type="protein sequence ID" value="EON75021.1"/>
    <property type="molecule type" value="Genomic_DNA"/>
</dbReference>
<comment type="caution">
    <text evidence="3">The sequence shown here is derived from an EMBL/GenBank/DDBJ whole genome shotgun (WGS) entry which is preliminary data.</text>
</comment>
<evidence type="ECO:0000256" key="1">
    <source>
        <dbReference type="SAM" id="SignalP"/>
    </source>
</evidence>
<sequence length="317" mass="37237">MKRGIQWVIFAYVLFCATSQLAHAQAFYRFRFEEPWSVAAHLGPTQYFGDLYSLWKYYEGIQPDYNFALTGRYTFGKNVKARVDLTYYQISGEDTKADPRSGRIPRDLNFRARNYEAAVLFEYYYKPVKVYNITREFLNPYIFAGVGVSTNDPYANYRGNWIPLRPLQTENEAYPGVVMVFPMGLGLKYKVNVYMDFFIEGNYRFTLTDYLDDISSFNMSGFYEDLIEDYVSGENPQRLRLSVLQARYLLENGEPNVALIRSTGGRPRRGSGDPRLNEPNARYDGYFSLNFGVEIYFAQDIWENWIFRHKGKGWRFW</sequence>
<gene>
    <name evidence="3" type="ORF">ADIS_4510</name>
</gene>
<dbReference type="InterPro" id="IPR045743">
    <property type="entry name" value="DUF6089"/>
</dbReference>
<name>R7ZLP6_9BACT</name>
<organism evidence="3 4">
    <name type="scientific">Lunatimonas lonarensis</name>
    <dbReference type="NCBI Taxonomy" id="1232681"/>
    <lineage>
        <taxon>Bacteria</taxon>
        <taxon>Pseudomonadati</taxon>
        <taxon>Bacteroidota</taxon>
        <taxon>Cytophagia</taxon>
        <taxon>Cytophagales</taxon>
        <taxon>Cyclobacteriaceae</taxon>
    </lineage>
</organism>
<dbReference type="Proteomes" id="UP000013909">
    <property type="component" value="Unassembled WGS sequence"/>
</dbReference>
<feature type="chain" id="PRO_5004461760" description="DUF6089 domain-containing protein" evidence="1">
    <location>
        <begin position="25"/>
        <end position="317"/>
    </location>
</feature>
<keyword evidence="4" id="KW-1185">Reference proteome</keyword>
<accession>R7ZLP6</accession>
<dbReference type="RefSeq" id="WP_010856623.1">
    <property type="nucleotide sequence ID" value="NZ_AQHR01000112.1"/>
</dbReference>
<feature type="domain" description="DUF6089" evidence="2">
    <location>
        <begin position="41"/>
        <end position="213"/>
    </location>
</feature>
<dbReference type="AlphaFoldDB" id="R7ZLP6"/>
<dbReference type="OrthoDB" id="654178at2"/>